<gene>
    <name evidence="8" type="ORF">CKO42_03655</name>
</gene>
<dbReference type="Gene3D" id="3.30.2350.10">
    <property type="entry name" value="Pseudouridine synthase"/>
    <property type="match status" value="1"/>
</dbReference>
<dbReference type="InterPro" id="IPR036986">
    <property type="entry name" value="S4_RNA-bd_sf"/>
</dbReference>
<dbReference type="PROSITE" id="PS50889">
    <property type="entry name" value="S4"/>
    <property type="match status" value="1"/>
</dbReference>
<protein>
    <recommendedName>
        <fullName evidence="6">Pseudouridine synthase</fullName>
        <ecNumber evidence="6">5.4.99.-</ecNumber>
    </recommendedName>
</protein>
<dbReference type="SUPFAM" id="SSF55174">
    <property type="entry name" value="Alpha-L RNA-binding motif"/>
    <property type="match status" value="1"/>
</dbReference>
<dbReference type="Gene3D" id="3.10.290.10">
    <property type="entry name" value="RNA-binding S4 domain"/>
    <property type="match status" value="1"/>
</dbReference>
<dbReference type="CDD" id="cd02869">
    <property type="entry name" value="PseudoU_synth_RluA_like"/>
    <property type="match status" value="1"/>
</dbReference>
<comment type="caution">
    <text evidence="8">The sequence shown here is derived from an EMBL/GenBank/DDBJ whole genome shotgun (WGS) entry which is preliminary data.</text>
</comment>
<evidence type="ECO:0000259" key="7">
    <source>
        <dbReference type="SMART" id="SM00363"/>
    </source>
</evidence>
<comment type="catalytic activity">
    <reaction evidence="6">
        <text>a uridine in RNA = a pseudouridine in RNA</text>
        <dbReference type="Rhea" id="RHEA:48348"/>
        <dbReference type="Rhea" id="RHEA-COMP:12068"/>
        <dbReference type="Rhea" id="RHEA-COMP:12069"/>
        <dbReference type="ChEBI" id="CHEBI:65314"/>
        <dbReference type="ChEBI" id="CHEBI:65315"/>
    </reaction>
</comment>
<dbReference type="Pfam" id="PF01479">
    <property type="entry name" value="S4"/>
    <property type="match status" value="1"/>
</dbReference>
<keyword evidence="9" id="KW-1185">Reference proteome</keyword>
<comment type="similarity">
    <text evidence="1 6">Belongs to the pseudouridine synthase RluA family.</text>
</comment>
<dbReference type="InterPro" id="IPR020103">
    <property type="entry name" value="PsdUridine_synth_cat_dom_sf"/>
</dbReference>
<dbReference type="PANTHER" id="PTHR21600:SF44">
    <property type="entry name" value="RIBOSOMAL LARGE SUBUNIT PSEUDOURIDINE SYNTHASE D"/>
    <property type="match status" value="1"/>
</dbReference>
<dbReference type="SUPFAM" id="SSF55120">
    <property type="entry name" value="Pseudouridine synthase"/>
    <property type="match status" value="1"/>
</dbReference>
<dbReference type="InterPro" id="IPR006224">
    <property type="entry name" value="PsdUridine_synth_RluA-like_CS"/>
</dbReference>
<dbReference type="PANTHER" id="PTHR21600">
    <property type="entry name" value="MITOCHONDRIAL RNA PSEUDOURIDINE SYNTHASE"/>
    <property type="match status" value="1"/>
</dbReference>
<dbReference type="NCBIfam" id="TIGR00005">
    <property type="entry name" value="rluA_subfam"/>
    <property type="match status" value="1"/>
</dbReference>
<accession>A0A9X0W5U5</accession>
<dbReference type="GO" id="GO:0160140">
    <property type="term" value="F:23S rRNA pseudouridine(1911/1915/1917) synthase activity"/>
    <property type="evidence" value="ECO:0007669"/>
    <property type="project" value="UniProtKB-EC"/>
</dbReference>
<keyword evidence="5" id="KW-0694">RNA-binding</keyword>
<proteinExistence type="inferred from homology"/>
<evidence type="ECO:0000256" key="3">
    <source>
        <dbReference type="ARBA" id="ARBA00036882"/>
    </source>
</evidence>
<dbReference type="Proteomes" id="UP001138768">
    <property type="component" value="Unassembled WGS sequence"/>
</dbReference>
<dbReference type="SMART" id="SM00363">
    <property type="entry name" value="S4"/>
    <property type="match status" value="1"/>
</dbReference>
<evidence type="ECO:0000313" key="9">
    <source>
        <dbReference type="Proteomes" id="UP001138768"/>
    </source>
</evidence>
<evidence type="ECO:0000256" key="6">
    <source>
        <dbReference type="RuleBase" id="RU362028"/>
    </source>
</evidence>
<comment type="function">
    <text evidence="6">Responsible for synthesis of pseudouridine from uracil.</text>
</comment>
<keyword evidence="2 6" id="KW-0413">Isomerase</keyword>
<dbReference type="GO" id="GO:0003723">
    <property type="term" value="F:RNA binding"/>
    <property type="evidence" value="ECO:0007669"/>
    <property type="project" value="UniProtKB-KW"/>
</dbReference>
<dbReference type="GO" id="GO:0000455">
    <property type="term" value="P:enzyme-directed rRNA pseudouridine synthesis"/>
    <property type="evidence" value="ECO:0007669"/>
    <property type="project" value="UniProtKB-ARBA"/>
</dbReference>
<dbReference type="CDD" id="cd00165">
    <property type="entry name" value="S4"/>
    <property type="match status" value="1"/>
</dbReference>
<dbReference type="InterPro" id="IPR006145">
    <property type="entry name" value="PsdUridine_synth_RsuA/RluA"/>
</dbReference>
<dbReference type="Pfam" id="PF00849">
    <property type="entry name" value="PseudoU_synth_2"/>
    <property type="match status" value="1"/>
</dbReference>
<evidence type="ECO:0000256" key="4">
    <source>
        <dbReference type="PIRSR" id="PIRSR606225-1"/>
    </source>
</evidence>
<evidence type="ECO:0000313" key="8">
    <source>
        <dbReference type="EMBL" id="MBK1617562.1"/>
    </source>
</evidence>
<organism evidence="8 9">
    <name type="scientific">Lamprobacter modestohalophilus</name>
    <dbReference type="NCBI Taxonomy" id="1064514"/>
    <lineage>
        <taxon>Bacteria</taxon>
        <taxon>Pseudomonadati</taxon>
        <taxon>Pseudomonadota</taxon>
        <taxon>Gammaproteobacteria</taxon>
        <taxon>Chromatiales</taxon>
        <taxon>Chromatiaceae</taxon>
        <taxon>Lamprobacter</taxon>
    </lineage>
</organism>
<dbReference type="PROSITE" id="PS01129">
    <property type="entry name" value="PSI_RLU"/>
    <property type="match status" value="1"/>
</dbReference>
<feature type="domain" description="RNA-binding S4" evidence="7">
    <location>
        <begin position="36"/>
        <end position="96"/>
    </location>
</feature>
<comment type="catalytic activity">
    <reaction evidence="3">
        <text>uridine(1911/1915/1917) in 23S rRNA = pseudouridine(1911/1915/1917) in 23S rRNA</text>
        <dbReference type="Rhea" id="RHEA:42524"/>
        <dbReference type="Rhea" id="RHEA-COMP:10097"/>
        <dbReference type="Rhea" id="RHEA-COMP:10098"/>
        <dbReference type="ChEBI" id="CHEBI:65314"/>
        <dbReference type="ChEBI" id="CHEBI:65315"/>
        <dbReference type="EC" id="5.4.99.23"/>
    </reaction>
</comment>
<dbReference type="AlphaFoldDB" id="A0A9X0W5U5"/>
<sequence length="339" mass="37077">MHPRVPDPLGSARLQQARLEEAETQHLRLQPEHAGRRLDQVLAELLPAFSRSRLQAWIEQGRVLLDGHRSRPKDRVRGAEQVLVQPLLERVGDCLPQAIPLQIEFEDEHLIVVNKPAGLVVHPAAGHPDGTLQNALLHHAPGLAELPRCGIVHRLDKDTTGLMVVARSLLAHRSLVDQLKARSVKRDYRALVVGAPSVSGRVDAPIGRHPTRRTAMAVVASGRPAVSDYRVLVRYRRHSLVAVQLQTGRTHQIRVHMAHLGFPLVGDPVYGGRSRAAAEAVRPELASALGAFPRQALHAIGLGLIHPASGQPMHWQIPMAADIAALCALLQQDMDGEAR</sequence>
<dbReference type="InterPro" id="IPR050188">
    <property type="entry name" value="RluA_PseudoU_synthase"/>
</dbReference>
<dbReference type="EC" id="5.4.99.-" evidence="6"/>
<name>A0A9X0W5U5_9GAMM</name>
<dbReference type="InterPro" id="IPR006225">
    <property type="entry name" value="PsdUridine_synth_RluC/D"/>
</dbReference>
<dbReference type="EMBL" id="NRRY01000003">
    <property type="protein sequence ID" value="MBK1617562.1"/>
    <property type="molecule type" value="Genomic_DNA"/>
</dbReference>
<reference evidence="8 9" key="1">
    <citation type="journal article" date="2020" name="Microorganisms">
        <title>Osmotic Adaptation and Compatible Solute Biosynthesis of Phototrophic Bacteria as Revealed from Genome Analyses.</title>
        <authorList>
            <person name="Imhoff J.F."/>
            <person name="Rahn T."/>
            <person name="Kunzel S."/>
            <person name="Keller A."/>
            <person name="Neulinger S.C."/>
        </authorList>
    </citation>
    <scope>NUCLEOTIDE SEQUENCE [LARGE SCALE GENOMIC DNA]</scope>
    <source>
        <strain evidence="8 9">DSM 25653</strain>
    </source>
</reference>
<evidence type="ECO:0000256" key="5">
    <source>
        <dbReference type="PROSITE-ProRule" id="PRU00182"/>
    </source>
</evidence>
<dbReference type="NCBIfam" id="NF008385">
    <property type="entry name" value="PRK11180.1"/>
    <property type="match status" value="1"/>
</dbReference>
<dbReference type="InterPro" id="IPR002942">
    <property type="entry name" value="S4_RNA-bd"/>
</dbReference>
<feature type="active site" evidence="4">
    <location>
        <position position="156"/>
    </location>
</feature>
<evidence type="ECO:0000256" key="2">
    <source>
        <dbReference type="ARBA" id="ARBA00023235"/>
    </source>
</evidence>
<evidence type="ECO:0000256" key="1">
    <source>
        <dbReference type="ARBA" id="ARBA00010876"/>
    </source>
</evidence>